<sequence length="60" mass="6939">DEPHANQTYATIKHHNPNALHKKRLKEEEELVTYSAVRTNMKTEADIDPCGLYSFIDKPE</sequence>
<protein>
    <submittedName>
        <fullName evidence="1">Uncharacterized protein</fullName>
    </submittedName>
</protein>
<gene>
    <name evidence="1" type="ORF">ATANTOWER_007018</name>
</gene>
<accession>A0ABU7BN76</accession>
<comment type="caution">
    <text evidence="1">The sequence shown here is derived from an EMBL/GenBank/DDBJ whole genome shotgun (WGS) entry which is preliminary data.</text>
</comment>
<organism evidence="1 2">
    <name type="scientific">Ataeniobius toweri</name>
    <dbReference type="NCBI Taxonomy" id="208326"/>
    <lineage>
        <taxon>Eukaryota</taxon>
        <taxon>Metazoa</taxon>
        <taxon>Chordata</taxon>
        <taxon>Craniata</taxon>
        <taxon>Vertebrata</taxon>
        <taxon>Euteleostomi</taxon>
        <taxon>Actinopterygii</taxon>
        <taxon>Neopterygii</taxon>
        <taxon>Teleostei</taxon>
        <taxon>Neoteleostei</taxon>
        <taxon>Acanthomorphata</taxon>
        <taxon>Ovalentaria</taxon>
        <taxon>Atherinomorphae</taxon>
        <taxon>Cyprinodontiformes</taxon>
        <taxon>Goodeidae</taxon>
        <taxon>Ataeniobius</taxon>
    </lineage>
</organism>
<evidence type="ECO:0000313" key="1">
    <source>
        <dbReference type="EMBL" id="MED6252102.1"/>
    </source>
</evidence>
<feature type="non-terminal residue" evidence="1">
    <location>
        <position position="1"/>
    </location>
</feature>
<reference evidence="1 2" key="1">
    <citation type="submission" date="2021-07" db="EMBL/GenBank/DDBJ databases">
        <authorList>
            <person name="Palmer J.M."/>
        </authorList>
    </citation>
    <scope>NUCLEOTIDE SEQUENCE [LARGE SCALE GENOMIC DNA]</scope>
    <source>
        <strain evidence="1 2">AT_MEX2019</strain>
        <tissue evidence="1">Muscle</tissue>
    </source>
</reference>
<name>A0ABU7BN76_9TELE</name>
<keyword evidence="2" id="KW-1185">Reference proteome</keyword>
<proteinExistence type="predicted"/>
<evidence type="ECO:0000313" key="2">
    <source>
        <dbReference type="Proteomes" id="UP001345963"/>
    </source>
</evidence>
<dbReference type="EMBL" id="JAHUTI010060814">
    <property type="protein sequence ID" value="MED6252102.1"/>
    <property type="molecule type" value="Genomic_DNA"/>
</dbReference>
<dbReference type="Proteomes" id="UP001345963">
    <property type="component" value="Unassembled WGS sequence"/>
</dbReference>